<protein>
    <recommendedName>
        <fullName evidence="1">Peptidase S9 prolyl oligopeptidase catalytic domain-containing protein</fullName>
    </recommendedName>
</protein>
<dbReference type="InterPro" id="IPR011042">
    <property type="entry name" value="6-blade_b-propeller_TolB-like"/>
</dbReference>
<dbReference type="VEuPathDB" id="AmoebaDB:NF0024620"/>
<dbReference type="EMBL" id="VFQX01000007">
    <property type="protein sequence ID" value="KAF0982837.1"/>
    <property type="molecule type" value="Genomic_DNA"/>
</dbReference>
<dbReference type="Pfam" id="PF00326">
    <property type="entry name" value="Peptidase_S9"/>
    <property type="match status" value="1"/>
</dbReference>
<dbReference type="Proteomes" id="UP000444721">
    <property type="component" value="Unassembled WGS sequence"/>
</dbReference>
<name>A0A6A5C032_NAEFO</name>
<dbReference type="InterPro" id="IPR001375">
    <property type="entry name" value="Peptidase_S9_cat"/>
</dbReference>
<dbReference type="PANTHER" id="PTHR43056:SF5">
    <property type="entry name" value="PEPTIDASE S9 PROLYL OLIGOPEPTIDASE CATALYTIC DOMAIN-CONTAINING PROTEIN"/>
    <property type="match status" value="1"/>
</dbReference>
<dbReference type="PANTHER" id="PTHR43056">
    <property type="entry name" value="PEPTIDASE S9 PROLYL OLIGOPEPTIDASE"/>
    <property type="match status" value="1"/>
</dbReference>
<dbReference type="InterPro" id="IPR011659">
    <property type="entry name" value="WD40"/>
</dbReference>
<dbReference type="Pfam" id="PF07676">
    <property type="entry name" value="PD40"/>
    <property type="match status" value="1"/>
</dbReference>
<dbReference type="OrthoDB" id="416344at2759"/>
<dbReference type="Gene3D" id="2.120.10.30">
    <property type="entry name" value="TolB, C-terminal domain"/>
    <property type="match status" value="1"/>
</dbReference>
<feature type="domain" description="Peptidase S9 prolyl oligopeptidase catalytic" evidence="1">
    <location>
        <begin position="456"/>
        <end position="662"/>
    </location>
</feature>
<evidence type="ECO:0000313" key="2">
    <source>
        <dbReference type="EMBL" id="KAF0982837.1"/>
    </source>
</evidence>
<dbReference type="GO" id="GO:0008236">
    <property type="term" value="F:serine-type peptidase activity"/>
    <property type="evidence" value="ECO:0007669"/>
    <property type="project" value="InterPro"/>
</dbReference>
<dbReference type="VEuPathDB" id="AmoebaDB:NfTy_014940"/>
<dbReference type="VEuPathDB" id="AmoebaDB:FDP41_010816"/>
<dbReference type="GeneID" id="68118031"/>
<sequence length="682" mass="76813">MLTQPAIIASYGSWESPISSGFIVSTGIGFSDLLAHPTDPNTLVWTESRPQESGRCALVCCKLSEGGSEFREILPPPDSKLGFFSSRTRVHEYGGSASLITSKSELFFTNFKDQSLRKIPTLSSSGSIEQSPPEQVSCKANTRHADGVYDEKRARLVFVREDHSVINSHHHEPQNLIVSLLDSTTDRDHEIILAQGMDFYAFPRLSNDSSRLCYLAWNHPNMQWNNSSVFVVDLDQDGRPIENTRKRITHEDNESCSQPSFSPDGEYVYFISDYPTQYWTLQRYHLNSDAVENLMSHTNKVEIGGPLWQFGASSYVIIDHSNWVCAFDGKLFVVKNNQWQTVTDTSYTGFRSLRLSADHKKVFFIGFSPSLPTAVCCLDIESMKVRVIKESSKRDISHDFLSIPERIEFPTTMNRTAFAYYFPQKNGRFVGPENEKPPCIVFIHGGPTSSVLLALNYKIQYFTSRGFGVLDVDYSGSTGYGREYRFRLHKNWGIADVDDACASVEYLVNKGLADANKLCISGGSAGGYTVLACLTKRDKQVFKAGASYYGVADLEALAKETHKFESRYLDNLIGKYPEEKDLYIERSPITHVDHLKVPLAIFQGDEDQVVPPNQSEMMYKAVKEKGIPVSYTLFQGEQHGFRKAENIKTAIDGEFFFYSKVFSFPLPSSHPQTPLTIENLKI</sequence>
<dbReference type="InterPro" id="IPR050585">
    <property type="entry name" value="Xaa-Pro_dipeptidyl-ppase/CocE"/>
</dbReference>
<dbReference type="AlphaFoldDB" id="A0A6A5C032"/>
<organism evidence="2 3">
    <name type="scientific">Naegleria fowleri</name>
    <name type="common">Brain eating amoeba</name>
    <dbReference type="NCBI Taxonomy" id="5763"/>
    <lineage>
        <taxon>Eukaryota</taxon>
        <taxon>Discoba</taxon>
        <taxon>Heterolobosea</taxon>
        <taxon>Tetramitia</taxon>
        <taxon>Eutetramitia</taxon>
        <taxon>Vahlkampfiidae</taxon>
        <taxon>Naegleria</taxon>
    </lineage>
</organism>
<dbReference type="SUPFAM" id="SSF53474">
    <property type="entry name" value="alpha/beta-Hydrolases"/>
    <property type="match status" value="1"/>
</dbReference>
<dbReference type="Gene3D" id="3.40.50.1820">
    <property type="entry name" value="alpha/beta hydrolase"/>
    <property type="match status" value="1"/>
</dbReference>
<accession>A0A6A5C032</accession>
<evidence type="ECO:0000259" key="1">
    <source>
        <dbReference type="Pfam" id="PF00326"/>
    </source>
</evidence>
<reference evidence="2 3" key="1">
    <citation type="journal article" date="2019" name="Sci. Rep.">
        <title>Nanopore sequencing improves the draft genome of the human pathogenic amoeba Naegleria fowleri.</title>
        <authorList>
            <person name="Liechti N."/>
            <person name="Schurch N."/>
            <person name="Bruggmann R."/>
            <person name="Wittwer M."/>
        </authorList>
    </citation>
    <scope>NUCLEOTIDE SEQUENCE [LARGE SCALE GENOMIC DNA]</scope>
    <source>
        <strain evidence="2 3">ATCC 30894</strain>
    </source>
</reference>
<keyword evidence="3" id="KW-1185">Reference proteome</keyword>
<proteinExistence type="predicted"/>
<comment type="caution">
    <text evidence="2">The sequence shown here is derived from an EMBL/GenBank/DDBJ whole genome shotgun (WGS) entry which is preliminary data.</text>
</comment>
<evidence type="ECO:0000313" key="3">
    <source>
        <dbReference type="Proteomes" id="UP000444721"/>
    </source>
</evidence>
<gene>
    <name evidence="2" type="ORF">FDP41_010816</name>
</gene>
<dbReference type="RefSeq" id="XP_044567550.1">
    <property type="nucleotide sequence ID" value="XM_044701155.1"/>
</dbReference>
<dbReference type="OMA" id="GYTTLCA"/>
<dbReference type="InterPro" id="IPR029058">
    <property type="entry name" value="AB_hydrolase_fold"/>
</dbReference>
<dbReference type="SUPFAM" id="SSF82171">
    <property type="entry name" value="DPP6 N-terminal domain-like"/>
    <property type="match status" value="1"/>
</dbReference>
<dbReference type="GO" id="GO:0006508">
    <property type="term" value="P:proteolysis"/>
    <property type="evidence" value="ECO:0007669"/>
    <property type="project" value="InterPro"/>
</dbReference>